<proteinExistence type="predicted"/>
<accession>A0A017HED0</accession>
<evidence type="ECO:0000259" key="1">
    <source>
        <dbReference type="Pfam" id="PF01738"/>
    </source>
</evidence>
<evidence type="ECO:0000313" key="2">
    <source>
        <dbReference type="EMBL" id="EYD72134.1"/>
    </source>
</evidence>
<dbReference type="OrthoDB" id="2834584at2"/>
<feature type="domain" description="Dienelactone hydrolase" evidence="1">
    <location>
        <begin position="4"/>
        <end position="185"/>
    </location>
</feature>
<dbReference type="AlphaFoldDB" id="A0A017HED0"/>
<name>A0A017HED0_9RHOB</name>
<dbReference type="InterPro" id="IPR002925">
    <property type="entry name" value="Dienelactn_hydro"/>
</dbReference>
<dbReference type="Pfam" id="PF01738">
    <property type="entry name" value="DLH"/>
    <property type="match status" value="1"/>
</dbReference>
<dbReference type="InterPro" id="IPR029058">
    <property type="entry name" value="AB_hydrolase_fold"/>
</dbReference>
<gene>
    <name evidence="2" type="ORF">Rumeso_04840</name>
</gene>
<dbReference type="HOGENOM" id="CLU_112481_0_0_5"/>
<dbReference type="Proteomes" id="UP000019666">
    <property type="component" value="Unassembled WGS sequence"/>
</dbReference>
<evidence type="ECO:0000313" key="3">
    <source>
        <dbReference type="Proteomes" id="UP000019666"/>
    </source>
</evidence>
<dbReference type="Gene3D" id="3.40.50.1820">
    <property type="entry name" value="alpha/beta hydrolase"/>
    <property type="match status" value="1"/>
</dbReference>
<comment type="caution">
    <text evidence="2">The sequence shown here is derived from an EMBL/GenBank/DDBJ whole genome shotgun (WGS) entry which is preliminary data.</text>
</comment>
<reference evidence="2 3" key="1">
    <citation type="submission" date="2013-02" db="EMBL/GenBank/DDBJ databases">
        <authorList>
            <person name="Fiebig A."/>
            <person name="Goeker M."/>
            <person name="Klenk H.-P.P."/>
        </authorList>
    </citation>
    <scope>NUCLEOTIDE SEQUENCE [LARGE SCALE GENOMIC DNA]</scope>
    <source>
        <strain evidence="2 3">DSM 19309</strain>
    </source>
</reference>
<dbReference type="SUPFAM" id="SSF53474">
    <property type="entry name" value="alpha/beta-Hydrolases"/>
    <property type="match status" value="1"/>
</dbReference>
<dbReference type="STRING" id="442562.Rumeso_04840"/>
<dbReference type="EMBL" id="AOSK01000133">
    <property type="protein sequence ID" value="EYD72134.1"/>
    <property type="molecule type" value="Genomic_DNA"/>
</dbReference>
<protein>
    <recommendedName>
        <fullName evidence="1">Dienelactone hydrolase domain-containing protein</fullName>
    </recommendedName>
</protein>
<sequence>MAHILLFHSILGLRPIERDLAREWEAAGHTVTLADLYDGRTAQDYDAGFAIHGEIGPARVRARGEALAASAPEDSVLAGVSMGGDLVGHLWGQRPRCPGALLISGPAPWSPDLRPGFPVQSHIAHPDPFDGEEFFADWVARNPGAALDLRRYDGVGHYFLDPTLPDHGEQAARDCRAAMLEFLAKL</sequence>
<organism evidence="2 3">
    <name type="scientific">Rubellimicrobium mesophilum DSM 19309</name>
    <dbReference type="NCBI Taxonomy" id="442562"/>
    <lineage>
        <taxon>Bacteria</taxon>
        <taxon>Pseudomonadati</taxon>
        <taxon>Pseudomonadota</taxon>
        <taxon>Alphaproteobacteria</taxon>
        <taxon>Rhodobacterales</taxon>
        <taxon>Roseobacteraceae</taxon>
        <taxon>Rubellimicrobium</taxon>
    </lineage>
</organism>
<keyword evidence="3" id="KW-1185">Reference proteome</keyword>
<dbReference type="GO" id="GO:0016787">
    <property type="term" value="F:hydrolase activity"/>
    <property type="evidence" value="ECO:0007669"/>
    <property type="project" value="InterPro"/>
</dbReference>